<protein>
    <recommendedName>
        <fullName evidence="5">Peptidase S72 domain-containing protein</fullName>
    </recommendedName>
</protein>
<feature type="compositionally biased region" description="Pro residues" evidence="3">
    <location>
        <begin position="1200"/>
        <end position="1212"/>
    </location>
</feature>
<dbReference type="GO" id="GO:0007411">
    <property type="term" value="P:axon guidance"/>
    <property type="evidence" value="ECO:0007669"/>
    <property type="project" value="TreeGrafter"/>
</dbReference>
<keyword evidence="2 4" id="KW-0472">Membrane</keyword>
<organism evidence="6 7">
    <name type="scientific">Phrynocephalus forsythii</name>
    <dbReference type="NCBI Taxonomy" id="171643"/>
    <lineage>
        <taxon>Eukaryota</taxon>
        <taxon>Metazoa</taxon>
        <taxon>Chordata</taxon>
        <taxon>Craniata</taxon>
        <taxon>Vertebrata</taxon>
        <taxon>Euteleostomi</taxon>
        <taxon>Lepidosauria</taxon>
        <taxon>Squamata</taxon>
        <taxon>Bifurcata</taxon>
        <taxon>Unidentata</taxon>
        <taxon>Episquamata</taxon>
        <taxon>Toxicofera</taxon>
        <taxon>Iguania</taxon>
        <taxon>Acrodonta</taxon>
        <taxon>Agamidae</taxon>
        <taxon>Agaminae</taxon>
        <taxon>Phrynocephalus</taxon>
    </lineage>
</organism>
<dbReference type="Proteomes" id="UP001142489">
    <property type="component" value="Unassembled WGS sequence"/>
</dbReference>
<feature type="region of interest" description="Disordered" evidence="3">
    <location>
        <begin position="1188"/>
        <end position="1212"/>
    </location>
</feature>
<keyword evidence="4" id="KW-1133">Transmembrane helix</keyword>
<evidence type="ECO:0000259" key="5">
    <source>
        <dbReference type="PROSITE" id="PS51699"/>
    </source>
</evidence>
<dbReference type="GO" id="GO:0043236">
    <property type="term" value="F:laminin binding"/>
    <property type="evidence" value="ECO:0007669"/>
    <property type="project" value="TreeGrafter"/>
</dbReference>
<dbReference type="Gene3D" id="3.30.70.1040">
    <property type="entry name" value="Dystroglycan, domain 2"/>
    <property type="match status" value="1"/>
</dbReference>
<comment type="subcellular location">
    <subcellularLocation>
        <location evidence="1">Cell membrane</location>
        <location evidence="1">Sarcolemma</location>
    </subcellularLocation>
</comment>
<evidence type="ECO:0000256" key="4">
    <source>
        <dbReference type="SAM" id="Phobius"/>
    </source>
</evidence>
<dbReference type="SUPFAM" id="SSF49313">
    <property type="entry name" value="Cadherin-like"/>
    <property type="match status" value="2"/>
</dbReference>
<dbReference type="Pfam" id="PF05345">
    <property type="entry name" value="He_PIG"/>
    <property type="match status" value="2"/>
</dbReference>
<dbReference type="GO" id="GO:0021675">
    <property type="term" value="P:nerve development"/>
    <property type="evidence" value="ECO:0007669"/>
    <property type="project" value="TreeGrafter"/>
</dbReference>
<dbReference type="GO" id="GO:0005856">
    <property type="term" value="C:cytoskeleton"/>
    <property type="evidence" value="ECO:0007669"/>
    <property type="project" value="UniProtKB-SubCell"/>
</dbReference>
<evidence type="ECO:0000256" key="3">
    <source>
        <dbReference type="SAM" id="MobiDB-lite"/>
    </source>
</evidence>
<dbReference type="SMART" id="SM00736">
    <property type="entry name" value="CADG"/>
    <property type="match status" value="2"/>
</dbReference>
<dbReference type="GO" id="GO:0016203">
    <property type="term" value="P:muscle attachment"/>
    <property type="evidence" value="ECO:0007669"/>
    <property type="project" value="TreeGrafter"/>
</dbReference>
<evidence type="ECO:0000313" key="7">
    <source>
        <dbReference type="Proteomes" id="UP001142489"/>
    </source>
</evidence>
<dbReference type="EMBL" id="JAPFRF010000006">
    <property type="protein sequence ID" value="KAJ7329510.1"/>
    <property type="molecule type" value="Genomic_DNA"/>
</dbReference>
<dbReference type="OrthoDB" id="5990676at2759"/>
<keyword evidence="7" id="KW-1185">Reference proteome</keyword>
<reference evidence="6" key="1">
    <citation type="journal article" date="2023" name="DNA Res.">
        <title>Chromosome-level genome assembly of Phrynocephalus forsythii using third-generation DNA sequencing and Hi-C analysis.</title>
        <authorList>
            <person name="Qi Y."/>
            <person name="Zhao W."/>
            <person name="Zhao Y."/>
            <person name="Niu C."/>
            <person name="Cao S."/>
            <person name="Zhang Y."/>
        </authorList>
    </citation>
    <scope>NUCLEOTIDE SEQUENCE</scope>
    <source>
        <tissue evidence="6">Muscle</tissue>
    </source>
</reference>
<dbReference type="GO" id="GO:0005509">
    <property type="term" value="F:calcium ion binding"/>
    <property type="evidence" value="ECO:0007669"/>
    <property type="project" value="InterPro"/>
</dbReference>
<dbReference type="InterPro" id="IPR006644">
    <property type="entry name" value="Cadg"/>
</dbReference>
<dbReference type="PANTHER" id="PTHR21559">
    <property type="entry name" value="DYSTROGLYCAN-RELATED"/>
    <property type="match status" value="1"/>
</dbReference>
<evidence type="ECO:0000313" key="6">
    <source>
        <dbReference type="EMBL" id="KAJ7329510.1"/>
    </source>
</evidence>
<dbReference type="GO" id="GO:0042383">
    <property type="term" value="C:sarcolemma"/>
    <property type="evidence" value="ECO:0007669"/>
    <property type="project" value="UniProtKB-SubCell"/>
</dbReference>
<dbReference type="Gene3D" id="2.60.40.10">
    <property type="entry name" value="Immunoglobulins"/>
    <property type="match status" value="2"/>
</dbReference>
<sequence>MDVPARLIGPYGIGCFGAHFLLERQILTGLILLFTLDSLSTVRLDKKSQNTCEDIQVLRGVETTTASIGRIFSYPISPFAFQGKITHYKITLSNGSALPKWLEFNHNTNTLQGLPMLEESGEYYLTLFAYGETCGQKTPTAQATFGLHVQDDVHETEIGWNGKHNIICSGPPCTRDLSVTIAGIIIEAASSLGIEERLYLICTMAEYLHLDPFLFTLAPFNKQFWNLTILAEDIRYTNPTKKHYIGLYWPVGVGVFTMFYELIQVLRHNIGSNSLSQLLGYEIVGWRVLKKEGNEKRHLGKRHKRQLMATPRPLLRPAKMEDFTYLSATVPETHSFLRPSETSSPLYKATETAIPTHMDIFLYSVINEMNLPTMDIQASLDVQSKTIASSIFQYLSSELSPSLTSTTIQFMEKSVSKTPAISEHQQSQMPQAVYSSPKTLVQKHNSTLSNLFFSIPKRKTQLPVGSSAEEILSTRPPPTYFAEETMHLVYSGPYRQLTSPSQTATSIRKHSLPFLSTQMDLRASPGFPFFHTITSVLLSYSSYQTPDIFSNYKLAPGAFMSSLFTSQQPEVLKWNVDFSLPDIMSTFDVTATSSIFANRFGWLPNATSAVQSDYSENILSSPMHSLLDISFLEYGSFSRTSNIPAIILSLLMSTPMEWTESFRYSNDAFPEEELFSLGRQDGREIKDNIAAVTMNHIDGSLEEKQPIFVYITEFNATFSRSRSLGEEFSHGMKWTSDQYSYEALFHSQIAAFYTTPSNGFLTNEVGFYDNSVIKTLVAYPDVLQLVPSHLSLDGSFGTKMNFQMAGELISKVIQQTAILSNNKVPTGNGVYVATLYHEPQGKLMMDCETNNSPRVATAIKWITATIGYRFSFSVPPSTFYDDEDGNTTQLSLEINPADGSPTGPECWLQFNSSDQTMYGYPLDNDFQYSPQEFLILATDSGGLRTSLPLTIEMLRLTTTPCHIYTVRTKNSYYSFLKNREKINLFFEKLSKYVSVSNPGNMVVLHLEPGSTVMAWYSKSFCTRTNRCGRDEIQDVLMKLGEPGRSVNPHFLKAMLPDFKIYQLGNVVYGGTCSSTAKPLNESLTSNRTLTVFQDNHSWVRNFFSALFLSMCTTIMVILVVALHYCKHRKKQFHSDSSSVHGRPFFSYVDLEMDMMKSHKPPVLEQEIPPSAQIWLPGPLQEHLNRSNRNLAASGKRPPPKYRLPPPYRMEEN</sequence>
<comment type="caution">
    <text evidence="6">The sequence shown here is derived from an EMBL/GenBank/DDBJ whole genome shotgun (WGS) entry which is preliminary data.</text>
</comment>
<dbReference type="InterPro" id="IPR013783">
    <property type="entry name" value="Ig-like_fold"/>
</dbReference>
<name>A0A9Q1B1Z7_9SAUR</name>
<feature type="transmembrane region" description="Helical" evidence="4">
    <location>
        <begin position="1102"/>
        <end position="1124"/>
    </location>
</feature>
<dbReference type="PANTHER" id="PTHR21559:SF24">
    <property type="entry name" value="DYSTROGLYCAN 1"/>
    <property type="match status" value="1"/>
</dbReference>
<dbReference type="PROSITE" id="PS51699">
    <property type="entry name" value="SEA_DG"/>
    <property type="match status" value="1"/>
</dbReference>
<dbReference type="GO" id="GO:0002009">
    <property type="term" value="P:morphogenesis of an epithelium"/>
    <property type="evidence" value="ECO:0007669"/>
    <property type="project" value="TreeGrafter"/>
</dbReference>
<gene>
    <name evidence="6" type="ORF">JRQ81_015684</name>
</gene>
<dbReference type="GO" id="GO:0045211">
    <property type="term" value="C:postsynaptic membrane"/>
    <property type="evidence" value="ECO:0007669"/>
    <property type="project" value="UniProtKB-SubCell"/>
</dbReference>
<evidence type="ECO:0000256" key="2">
    <source>
        <dbReference type="ARBA" id="ARBA00023136"/>
    </source>
</evidence>
<dbReference type="AlphaFoldDB" id="A0A9Q1B1Z7"/>
<accession>A0A9Q1B1Z7</accession>
<keyword evidence="4" id="KW-0812">Transmembrane</keyword>
<dbReference type="InterPro" id="IPR030398">
    <property type="entry name" value="SEA_DG_dom"/>
</dbReference>
<feature type="domain" description="Peptidase S72" evidence="5">
    <location>
        <begin position="959"/>
        <end position="1070"/>
    </location>
</feature>
<dbReference type="InterPro" id="IPR027468">
    <property type="entry name" value="Alpha-dystroglycan_domain_2"/>
</dbReference>
<proteinExistence type="predicted"/>
<dbReference type="InterPro" id="IPR015919">
    <property type="entry name" value="Cadherin-like_sf"/>
</dbReference>
<evidence type="ECO:0000256" key="1">
    <source>
        <dbReference type="ARBA" id="ARBA00004135"/>
    </source>
</evidence>
<dbReference type="GO" id="GO:0016011">
    <property type="term" value="C:dystroglycan complex"/>
    <property type="evidence" value="ECO:0007669"/>
    <property type="project" value="TreeGrafter"/>
</dbReference>
<dbReference type="SUPFAM" id="SSF111006">
    <property type="entry name" value="Dystroglycan, domain 2"/>
    <property type="match status" value="1"/>
</dbReference>
<dbReference type="GO" id="GO:0005654">
    <property type="term" value="C:nucleoplasm"/>
    <property type="evidence" value="ECO:0007669"/>
    <property type="project" value="UniProtKB-SubCell"/>
</dbReference>
<dbReference type="GO" id="GO:0005576">
    <property type="term" value="C:extracellular region"/>
    <property type="evidence" value="ECO:0007669"/>
    <property type="project" value="UniProtKB-SubCell"/>
</dbReference>